<dbReference type="EMBL" id="JAPQKS010000005">
    <property type="protein sequence ID" value="KAJ5225425.1"/>
    <property type="molecule type" value="Genomic_DNA"/>
</dbReference>
<dbReference type="GeneID" id="83203249"/>
<accession>A0A9W9TLE0</accession>
<reference evidence="1" key="1">
    <citation type="submission" date="2022-11" db="EMBL/GenBank/DDBJ databases">
        <authorList>
            <person name="Petersen C."/>
        </authorList>
    </citation>
    <scope>NUCLEOTIDE SEQUENCE</scope>
    <source>
        <strain evidence="1">IBT 19713</strain>
    </source>
</reference>
<organism evidence="1 2">
    <name type="scientific">Penicillium chermesinum</name>
    <dbReference type="NCBI Taxonomy" id="63820"/>
    <lineage>
        <taxon>Eukaryota</taxon>
        <taxon>Fungi</taxon>
        <taxon>Dikarya</taxon>
        <taxon>Ascomycota</taxon>
        <taxon>Pezizomycotina</taxon>
        <taxon>Eurotiomycetes</taxon>
        <taxon>Eurotiomycetidae</taxon>
        <taxon>Eurotiales</taxon>
        <taxon>Aspergillaceae</taxon>
        <taxon>Penicillium</taxon>
    </lineage>
</organism>
<dbReference type="Proteomes" id="UP001150941">
    <property type="component" value="Unassembled WGS sequence"/>
</dbReference>
<sequence length="92" mass="10919">MSEWSREETIIMLYFTSRGLQPKPVRSLLQRRGYDRSTRAIEHKISAITRDNPHLRPTRGQWDLNAVDRWIDDYLQDHQLVNKLIHFSSPGC</sequence>
<evidence type="ECO:0000313" key="2">
    <source>
        <dbReference type="Proteomes" id="UP001150941"/>
    </source>
</evidence>
<protein>
    <submittedName>
        <fullName evidence="1">Uncharacterized protein</fullName>
    </submittedName>
</protein>
<gene>
    <name evidence="1" type="ORF">N7468_006650</name>
</gene>
<reference evidence="1" key="2">
    <citation type="journal article" date="2023" name="IMA Fungus">
        <title>Comparative genomic study of the Penicillium genus elucidates a diverse pangenome and 15 lateral gene transfer events.</title>
        <authorList>
            <person name="Petersen C."/>
            <person name="Sorensen T."/>
            <person name="Nielsen M.R."/>
            <person name="Sondergaard T.E."/>
            <person name="Sorensen J.L."/>
            <person name="Fitzpatrick D.A."/>
            <person name="Frisvad J.C."/>
            <person name="Nielsen K.L."/>
        </authorList>
    </citation>
    <scope>NUCLEOTIDE SEQUENCE</scope>
    <source>
        <strain evidence="1">IBT 19713</strain>
    </source>
</reference>
<dbReference type="OrthoDB" id="4243235at2759"/>
<name>A0A9W9TLE0_9EURO</name>
<dbReference type="RefSeq" id="XP_058328836.1">
    <property type="nucleotide sequence ID" value="XM_058475946.1"/>
</dbReference>
<dbReference type="AlphaFoldDB" id="A0A9W9TLE0"/>
<evidence type="ECO:0000313" key="1">
    <source>
        <dbReference type="EMBL" id="KAJ5225425.1"/>
    </source>
</evidence>
<keyword evidence="2" id="KW-1185">Reference proteome</keyword>
<comment type="caution">
    <text evidence="1">The sequence shown here is derived from an EMBL/GenBank/DDBJ whole genome shotgun (WGS) entry which is preliminary data.</text>
</comment>
<proteinExistence type="predicted"/>